<dbReference type="GO" id="GO:0003964">
    <property type="term" value="F:RNA-directed DNA polymerase activity"/>
    <property type="evidence" value="ECO:0007669"/>
    <property type="project" value="UniProtKB-KW"/>
</dbReference>
<sequence length="333" mass="38421">MSNIASRFLNLPTINNLKDLSLLMNLSEHFLNQLSRNVDYQYKEVKIKKKDGSKRLLACPTQRLKAVQAWILRNILEKLSCDSSATAYIKGYNLKNNAQMHTGSSFFLCLDIKDFFGTIPQKHVYQLFRALGYNEHVSIILSNFCCYKGVLPQGGVTSPILSNLINIRLDRRIQGYVSKRNITYTRYADDITLSANNPDKLIKVKGFVEKIIKNEGYILNENKARFLRPGNLVKITGLVISTDGSISIGRKKKRLLRAKIHKLYFDTNLSKLEKDKLSLHINGWFSFLRSIDPDGLNQLKLYTKKLKQKKIKQKKYKISQKMNKQKEHQLSIF</sequence>
<dbReference type="Gene3D" id="3.10.10.10">
    <property type="entry name" value="HIV Type 1 Reverse Transcriptase, subunit A, domain 1"/>
    <property type="match status" value="1"/>
</dbReference>
<dbReference type="PANTHER" id="PTHR34047">
    <property type="entry name" value="NUCLEAR INTRON MATURASE 1, MITOCHONDRIAL-RELATED"/>
    <property type="match status" value="1"/>
</dbReference>
<dbReference type="GO" id="GO:0003723">
    <property type="term" value="F:RNA binding"/>
    <property type="evidence" value="ECO:0007669"/>
    <property type="project" value="InterPro"/>
</dbReference>
<dbReference type="PANTHER" id="PTHR34047:SF7">
    <property type="entry name" value="RNA-DIRECTED DNA POLYMERASE"/>
    <property type="match status" value="1"/>
</dbReference>
<dbReference type="EMBL" id="MJEH01000025">
    <property type="protein sequence ID" value="OEH92565.1"/>
    <property type="molecule type" value="Genomic_DNA"/>
</dbReference>
<dbReference type="InterPro" id="IPR051083">
    <property type="entry name" value="GrpII_Intron_Splice-Mob/Def"/>
</dbReference>
<protein>
    <recommendedName>
        <fullName evidence="1">RNA-directed DNA polymerase</fullName>
        <ecNumber evidence="1">2.7.7.49</ecNumber>
    </recommendedName>
</protein>
<evidence type="ECO:0000256" key="5">
    <source>
        <dbReference type="ARBA" id="ARBA00022842"/>
    </source>
</evidence>
<dbReference type="STRING" id="1305675.BFG57_15245"/>
<keyword evidence="3" id="KW-0548">Nucleotidyltransferase</keyword>
<dbReference type="CDD" id="cd03487">
    <property type="entry name" value="RT_Bac_retron_II"/>
    <property type="match status" value="1"/>
</dbReference>
<feature type="domain" description="Reverse transcriptase" evidence="10">
    <location>
        <begin position="28"/>
        <end position="240"/>
    </location>
</feature>
<dbReference type="NCBIfam" id="NF038233">
    <property type="entry name" value="retron_St85_RT"/>
    <property type="match status" value="1"/>
</dbReference>
<gene>
    <name evidence="11" type="ORF">BFG57_15245</name>
</gene>
<dbReference type="SUPFAM" id="SSF56672">
    <property type="entry name" value="DNA/RNA polymerases"/>
    <property type="match status" value="1"/>
</dbReference>
<organism evidence="11 12">
    <name type="scientific">Bacillus solimangrovi</name>
    <dbReference type="NCBI Taxonomy" id="1305675"/>
    <lineage>
        <taxon>Bacteria</taxon>
        <taxon>Bacillati</taxon>
        <taxon>Bacillota</taxon>
        <taxon>Bacilli</taxon>
        <taxon>Bacillales</taxon>
        <taxon>Bacillaceae</taxon>
        <taxon>Bacillus</taxon>
    </lineage>
</organism>
<evidence type="ECO:0000313" key="12">
    <source>
        <dbReference type="Proteomes" id="UP000095209"/>
    </source>
</evidence>
<evidence type="ECO:0000256" key="7">
    <source>
        <dbReference type="ARBA" id="ARBA00023118"/>
    </source>
</evidence>
<evidence type="ECO:0000256" key="4">
    <source>
        <dbReference type="ARBA" id="ARBA00022723"/>
    </source>
</evidence>
<evidence type="ECO:0000256" key="2">
    <source>
        <dbReference type="ARBA" id="ARBA00022679"/>
    </source>
</evidence>
<comment type="similarity">
    <text evidence="8">Belongs to the bacterial reverse transcriptase family.</text>
</comment>
<reference evidence="11 12" key="1">
    <citation type="submission" date="2016-08" db="EMBL/GenBank/DDBJ databases">
        <title>Genome of Bacillus solimangrovi GH2-4.</title>
        <authorList>
            <person name="Lim S."/>
            <person name="Kim B.-C."/>
        </authorList>
    </citation>
    <scope>NUCLEOTIDE SEQUENCE [LARGE SCALE GENOMIC DNA]</scope>
    <source>
        <strain evidence="11 12">GH2-4</strain>
    </source>
</reference>
<evidence type="ECO:0000256" key="1">
    <source>
        <dbReference type="ARBA" id="ARBA00012493"/>
    </source>
</evidence>
<dbReference type="InterPro" id="IPR043502">
    <property type="entry name" value="DNA/RNA_pol_sf"/>
</dbReference>
<keyword evidence="2" id="KW-0808">Transferase</keyword>
<evidence type="ECO:0000256" key="8">
    <source>
        <dbReference type="ARBA" id="ARBA00034120"/>
    </source>
</evidence>
<dbReference type="GO" id="GO:0046872">
    <property type="term" value="F:metal ion binding"/>
    <property type="evidence" value="ECO:0007669"/>
    <property type="project" value="UniProtKB-KW"/>
</dbReference>
<keyword evidence="5" id="KW-0460">Magnesium</keyword>
<evidence type="ECO:0000259" key="10">
    <source>
        <dbReference type="PROSITE" id="PS50878"/>
    </source>
</evidence>
<dbReference type="InterPro" id="IPR043128">
    <property type="entry name" value="Rev_trsase/Diguanyl_cyclase"/>
</dbReference>
<dbReference type="RefSeq" id="WP_069717419.1">
    <property type="nucleotide sequence ID" value="NZ_MJEH01000025.1"/>
</dbReference>
<dbReference type="PROSITE" id="PS50878">
    <property type="entry name" value="RT_POL"/>
    <property type="match status" value="1"/>
</dbReference>
<keyword evidence="4" id="KW-0479">Metal-binding</keyword>
<comment type="catalytic activity">
    <reaction evidence="9">
        <text>DNA(n) + a 2'-deoxyribonucleoside 5'-triphosphate = DNA(n+1) + diphosphate</text>
        <dbReference type="Rhea" id="RHEA:22508"/>
        <dbReference type="Rhea" id="RHEA-COMP:17339"/>
        <dbReference type="Rhea" id="RHEA-COMP:17340"/>
        <dbReference type="ChEBI" id="CHEBI:33019"/>
        <dbReference type="ChEBI" id="CHEBI:61560"/>
        <dbReference type="ChEBI" id="CHEBI:173112"/>
        <dbReference type="EC" id="2.7.7.49"/>
    </reaction>
</comment>
<keyword evidence="7" id="KW-0051">Antiviral defense</keyword>
<dbReference type="InterPro" id="IPR000123">
    <property type="entry name" value="Reverse_transcriptase_msDNA"/>
</dbReference>
<dbReference type="Gene3D" id="3.30.70.270">
    <property type="match status" value="1"/>
</dbReference>
<evidence type="ECO:0000256" key="9">
    <source>
        <dbReference type="ARBA" id="ARBA00048173"/>
    </source>
</evidence>
<evidence type="ECO:0000313" key="11">
    <source>
        <dbReference type="EMBL" id="OEH92565.1"/>
    </source>
</evidence>
<dbReference type="AlphaFoldDB" id="A0A1E5LEQ8"/>
<keyword evidence="6" id="KW-0695">RNA-directed DNA polymerase</keyword>
<comment type="caution">
    <text evidence="11">The sequence shown here is derived from an EMBL/GenBank/DDBJ whole genome shotgun (WGS) entry which is preliminary data.</text>
</comment>
<name>A0A1E5LEQ8_9BACI</name>
<accession>A0A1E5LEQ8</accession>
<dbReference type="EC" id="2.7.7.49" evidence="1"/>
<proteinExistence type="inferred from homology"/>
<dbReference type="GO" id="GO:0051607">
    <property type="term" value="P:defense response to virus"/>
    <property type="evidence" value="ECO:0007669"/>
    <property type="project" value="UniProtKB-KW"/>
</dbReference>
<dbReference type="PRINTS" id="PR00866">
    <property type="entry name" value="RNADNAPOLMS"/>
</dbReference>
<evidence type="ECO:0000256" key="6">
    <source>
        <dbReference type="ARBA" id="ARBA00022918"/>
    </source>
</evidence>
<dbReference type="InterPro" id="IPR000477">
    <property type="entry name" value="RT_dom"/>
</dbReference>
<dbReference type="OrthoDB" id="9788687at2"/>
<dbReference type="Proteomes" id="UP000095209">
    <property type="component" value="Unassembled WGS sequence"/>
</dbReference>
<dbReference type="Pfam" id="PF00078">
    <property type="entry name" value="RVT_1"/>
    <property type="match status" value="1"/>
</dbReference>
<keyword evidence="12" id="KW-1185">Reference proteome</keyword>
<evidence type="ECO:0000256" key="3">
    <source>
        <dbReference type="ARBA" id="ARBA00022695"/>
    </source>
</evidence>